<dbReference type="HOGENOM" id="CLU_003684_0_1_6"/>
<keyword evidence="1" id="KW-0677">Repeat</keyword>
<protein>
    <submittedName>
        <fullName evidence="5">YD repeat-containing protein</fullName>
    </submittedName>
</protein>
<accession>R8B1S7</accession>
<dbReference type="InterPro" id="IPR022385">
    <property type="entry name" value="Rhs_assc_core"/>
</dbReference>
<dbReference type="NCBIfam" id="TIGR03696">
    <property type="entry name" value="Rhs_assc_core"/>
    <property type="match status" value="1"/>
</dbReference>
<dbReference type="Gene3D" id="2.180.10.10">
    <property type="entry name" value="RHS repeat-associated core"/>
    <property type="match status" value="3"/>
</dbReference>
<feature type="domain" description="DUF6531" evidence="3">
    <location>
        <begin position="208"/>
        <end position="282"/>
    </location>
</feature>
<evidence type="ECO:0000313" key="6">
    <source>
        <dbReference type="Proteomes" id="UP000016540"/>
    </source>
</evidence>
<dbReference type="Pfam" id="PF20148">
    <property type="entry name" value="DUF6531"/>
    <property type="match status" value="1"/>
</dbReference>
<dbReference type="eggNOG" id="COG3209">
    <property type="taxonomic scope" value="Bacteria"/>
</dbReference>
<feature type="chain" id="PRO_5004452297" evidence="2">
    <location>
        <begin position="30"/>
        <end position="1352"/>
    </location>
</feature>
<feature type="domain" description="Teneurin-like YD-shell" evidence="4">
    <location>
        <begin position="540"/>
        <end position="661"/>
    </location>
</feature>
<dbReference type="InterPro" id="IPR050708">
    <property type="entry name" value="T6SS_VgrG/RHS"/>
</dbReference>
<feature type="domain" description="Teneurin-like YD-shell" evidence="4">
    <location>
        <begin position="700"/>
        <end position="842"/>
    </location>
</feature>
<feature type="domain" description="Teneurin-like YD-shell" evidence="4">
    <location>
        <begin position="930"/>
        <end position="1194"/>
    </location>
</feature>
<dbReference type="Proteomes" id="UP000016540">
    <property type="component" value="Unassembled WGS sequence"/>
</dbReference>
<dbReference type="SUPFAM" id="SSF101898">
    <property type="entry name" value="NHL repeat"/>
    <property type="match status" value="1"/>
</dbReference>
<dbReference type="EMBL" id="ASAD01000010">
    <property type="protein sequence ID" value="EON92524.1"/>
    <property type="molecule type" value="Genomic_DNA"/>
</dbReference>
<name>R8B1S7_9GAMM</name>
<evidence type="ECO:0000256" key="2">
    <source>
        <dbReference type="SAM" id="SignalP"/>
    </source>
</evidence>
<keyword evidence="6" id="KW-1185">Reference proteome</keyword>
<reference evidence="5 6" key="1">
    <citation type="journal article" date="2013" name="Genome Announc.">
        <title>Draft Genome Sequence of the Moderately Halophilic Bacterium Marinobacter lipolyticus Strain SM19.</title>
        <authorList>
            <person name="Papke R.T."/>
            <person name="de la Haba R.R."/>
            <person name="Infante-Dominguez C."/>
            <person name="Perez D."/>
            <person name="Sanchez-Porro C."/>
            <person name="Lapierre P."/>
            <person name="Ventosa A."/>
        </authorList>
    </citation>
    <scope>NUCLEOTIDE SEQUENCE [LARGE SCALE GENOMIC DNA]</scope>
    <source>
        <strain evidence="5 6">SM19</strain>
    </source>
</reference>
<dbReference type="RefSeq" id="WP_012137450.1">
    <property type="nucleotide sequence ID" value="NZ_KE007317.1"/>
</dbReference>
<feature type="signal peptide" evidence="2">
    <location>
        <begin position="1"/>
        <end position="29"/>
    </location>
</feature>
<comment type="caution">
    <text evidence="5">The sequence shown here is derived from an EMBL/GenBank/DDBJ whole genome shotgun (WGS) entry which is preliminary data.</text>
</comment>
<dbReference type="PANTHER" id="PTHR32305:SF15">
    <property type="entry name" value="PROTEIN RHSA-RELATED"/>
    <property type="match status" value="1"/>
</dbReference>
<dbReference type="InterPro" id="IPR056823">
    <property type="entry name" value="TEN-like_YD-shell"/>
</dbReference>
<dbReference type="NCBIfam" id="TIGR01643">
    <property type="entry name" value="YD_repeat_2x"/>
    <property type="match status" value="16"/>
</dbReference>
<dbReference type="InterPro" id="IPR006530">
    <property type="entry name" value="YD"/>
</dbReference>
<dbReference type="Pfam" id="PF25023">
    <property type="entry name" value="TEN_YD-shell"/>
    <property type="match status" value="3"/>
</dbReference>
<dbReference type="PANTHER" id="PTHR32305">
    <property type="match status" value="1"/>
</dbReference>
<evidence type="ECO:0000313" key="5">
    <source>
        <dbReference type="EMBL" id="EON92524.1"/>
    </source>
</evidence>
<proteinExistence type="predicted"/>
<gene>
    <name evidence="5" type="ORF">MARLIPOL_07224</name>
</gene>
<sequence length="1352" mass="147387">MKALIRLSTPLLFLLFGGALLATPSPVSACANYCEHNPTHRDWEASITRVDTGEELTDGMTVEARTKIRIDGRAESFGSCDCYGVLENGECGIISSYNLPVHHQFHGMNISSDSLNGRYRAGLVYGKDESGTTAFYNVLDTALDNSTGPVYQTLYYPGLWKFDLWAANSVGACTDASPDSQGPINITLKVVEEIDDDLGPKECNQAVGEPIDVTNGNMYLQQEDFTWPKAHLLPKFVRTYNSLSSKMGRFGRGWTTIIDESISEFGDLAVRLNLADGGTVYFYRDDTESGYIPDERPGEFKEITKTEDGKYILYLLGGVTKEFDVSGRLTTITDLNNQQVVIGYDEFDRPASISQSFGKTLTLDYSSDTSSFVTSISDDQGIVIDYHYQTLQRLSGIRYRDGSGYDFTFSSGGPNYFQIASVKDMLGHTLESHIYDDQGRAITSSRHNDIEKVTLNYVSSSETLVTDALNNTTTYHFSDKPGRSLVTSVEGSCCGSSETKSWTYNEFGQIKTETDGLGNTISYSYDASGNKISETDPQGNTTQFAYNSLGQVISKTDTLGNTYTYTYDGNGNLLSLVDPLGNGYQHAYDSYGRILTSTDPNGNVTEFGYDAQGNLSTLTTPLGETTTLSHDSYGRILSVSDPLDNTSSYSYDSVGRLVSITHPDGNSVSLAYDAAGRLTSVTDELGQITSYTYDPGYRLTSVTNPAGETVAYGYDVMSKLTSVTDGEGRLTTYGYDSIGRLTAASHPAGGTFTYDAAGRLSTKTDHKGVTTAYSFDANGRLLGKTYSDGSPSVSYTYDAVGRLTSVANGAETLTYIYDDAGRLVLETSQNSGRMITYAYDPAGHRTSMDLSGAPLMNYDYNENGMLASVITNGHSFGYSYDSAGRHTLLTRPDAAIDTSFQYDNRSRLTSAVTSRRYKTLGDLVFSLDPLGNNEIFEELAFSFDPLGNILSKTSTSGTETYDYDEASRLTQVTREGANSESYAYDQVGNRIQSHIDSVWTYNSLNQLINHGSNTYRYDANGNLVEKDTGGSIWTYQWNAENRLVGVWKDGAPVANYQYDAFGRRISKTVAGITTSYVYSLDGLVAEINDANAIDTWYGYAPNAVWGSNPLFIEQGGEFGYYINDQLGAPLEVVSGNGTTIWQAERDAFGRAVVTTNDVTNNIRMPGQYYDFETGLFYNWHRYYDPDVGRYLQSDPVGLQGGLNTYAYVGGNPLIYVDPLGLAYSPMVEHGISRQEAMALPPNQDPCGCFSKAFLGYAEAGVAATEAATGPYVNKPRSGIAGGGKAGSKTSAWSLAVHQVNNRVGKNAATAAARTMGRVASRAVPYAGTALLIYDINVFNQCMEKCGEGECKQ</sequence>
<evidence type="ECO:0000259" key="3">
    <source>
        <dbReference type="Pfam" id="PF20148"/>
    </source>
</evidence>
<evidence type="ECO:0000256" key="1">
    <source>
        <dbReference type="ARBA" id="ARBA00022737"/>
    </source>
</evidence>
<dbReference type="STRING" id="1318628.MARLIPOL_07224"/>
<organism evidence="5 6">
    <name type="scientific">Marinobacter lipolyticus SM19</name>
    <dbReference type="NCBI Taxonomy" id="1318628"/>
    <lineage>
        <taxon>Bacteria</taxon>
        <taxon>Pseudomonadati</taxon>
        <taxon>Pseudomonadota</taxon>
        <taxon>Gammaproteobacteria</taxon>
        <taxon>Pseudomonadales</taxon>
        <taxon>Marinobacteraceae</taxon>
        <taxon>Marinobacter</taxon>
    </lineage>
</organism>
<dbReference type="InterPro" id="IPR045351">
    <property type="entry name" value="DUF6531"/>
</dbReference>
<evidence type="ECO:0000259" key="4">
    <source>
        <dbReference type="Pfam" id="PF25023"/>
    </source>
</evidence>
<dbReference type="PATRIC" id="fig|1318628.3.peg.1447"/>
<keyword evidence="2" id="KW-0732">Signal</keyword>